<accession>A0ACC6KXC8</accession>
<evidence type="ECO:0000313" key="2">
    <source>
        <dbReference type="Proteomes" id="UP001246858"/>
    </source>
</evidence>
<keyword evidence="2" id="KW-1185">Reference proteome</keyword>
<organism evidence="1 2">
    <name type="scientific">Pedobacter africanus</name>
    <dbReference type="NCBI Taxonomy" id="151894"/>
    <lineage>
        <taxon>Bacteria</taxon>
        <taxon>Pseudomonadati</taxon>
        <taxon>Bacteroidota</taxon>
        <taxon>Sphingobacteriia</taxon>
        <taxon>Sphingobacteriales</taxon>
        <taxon>Sphingobacteriaceae</taxon>
        <taxon>Pedobacter</taxon>
    </lineage>
</organism>
<comment type="caution">
    <text evidence="1">The sequence shown here is derived from an EMBL/GenBank/DDBJ whole genome shotgun (WGS) entry which is preliminary data.</text>
</comment>
<protein>
    <submittedName>
        <fullName evidence="1">Uncharacterized protein</fullName>
    </submittedName>
</protein>
<dbReference type="Proteomes" id="UP001246858">
    <property type="component" value="Unassembled WGS sequence"/>
</dbReference>
<evidence type="ECO:0000313" key="1">
    <source>
        <dbReference type="EMBL" id="MDR6783802.1"/>
    </source>
</evidence>
<reference evidence="1" key="1">
    <citation type="submission" date="2023-07" db="EMBL/GenBank/DDBJ databases">
        <title>Sorghum-associated microbial communities from plants grown in Nebraska, USA.</title>
        <authorList>
            <person name="Schachtman D."/>
        </authorList>
    </citation>
    <scope>NUCLEOTIDE SEQUENCE</scope>
    <source>
        <strain evidence="1">2697</strain>
    </source>
</reference>
<sequence length="540" mass="59211">MKKFKLLFVLIGLVFLGCSKDEITHAEQQGNYLANFDFPTRELTAPAKVVLTNRSKNADRFHWEFVGGKTLTKAGITDVAESDKLVPDTILYELPGEYTVKLTTWQGDKTEVMTKTIKLPKMQPKITVPENIAVFQDAVFDAKAFNYPGKDVTYSWDFGAAGTFNVKRPTVKFTTEGAHIVKLKVNDGVEELTVEVVVQVKGELAKTIFFTDVITKKIYRYKLTVLSPSQVVDMGIATGVSPLGLSVAGTKLFYSETGNGLRFTATTGHYQGDGYLKSFNLDGSGEKLITKNMDVSTTGYNVDPWMNMVDQDGNIWWTTRTNGIFTLNATSSEAVYPPFKIRGGFPGYATTSHFYSAIREVNGEVWASLTGTSGLGIARYNKTGTFIALLPGAIKDHGIRQFVVDKVNGHIYFAINKSATREPGIYRSDMNGDNITAIYNDPAVMGFTTTGFSDQGYTGGNSNEAIYVTGMDVDVDENGKGYLYFGYRNKADASGTNAPQTVGSGSKSGIMRYKLDGTQPVDFLLKGYAPYGLAIDQVKR</sequence>
<name>A0ACC6KXC8_9SPHI</name>
<proteinExistence type="predicted"/>
<dbReference type="EMBL" id="JAVDTF010000002">
    <property type="protein sequence ID" value="MDR6783802.1"/>
    <property type="molecule type" value="Genomic_DNA"/>
</dbReference>
<gene>
    <name evidence="1" type="ORF">J2X78_002367</name>
</gene>